<keyword evidence="2" id="KW-1185">Reference proteome</keyword>
<dbReference type="AlphaFoldDB" id="A0A227NGZ2"/>
<sequence>MKLKIIIIVLSLFCFPIISQNIKQDSCQLFFKEIGIRDFTLGSNYSEFKKESKLAERNFKKEDVYGIEIVTFSENIILLKEKKTVEYNLKFKNNILIDYTFRVNIGNYKKSMAYYEKVLVLLSKNKNKNNFIKNGRINNMETNKICEKFFRLVPNDSNYLEECFYGSISFTDPKLWEQQMFEYIKSIEKGKN</sequence>
<gene>
    <name evidence="1" type="ORF">B0A64_24000</name>
</gene>
<organism evidence="1 2">
    <name type="scientific">Flavobacterium araucananum</name>
    <dbReference type="NCBI Taxonomy" id="946678"/>
    <lineage>
        <taxon>Bacteria</taxon>
        <taxon>Pseudomonadati</taxon>
        <taxon>Bacteroidota</taxon>
        <taxon>Flavobacteriia</taxon>
        <taxon>Flavobacteriales</taxon>
        <taxon>Flavobacteriaceae</taxon>
        <taxon>Flavobacterium</taxon>
    </lineage>
</organism>
<evidence type="ECO:0000313" key="2">
    <source>
        <dbReference type="Proteomes" id="UP000214684"/>
    </source>
</evidence>
<proteinExistence type="predicted"/>
<reference evidence="1 2" key="1">
    <citation type="submission" date="2016-11" db="EMBL/GenBank/DDBJ databases">
        <title>Whole genomes of Flavobacteriaceae.</title>
        <authorList>
            <person name="Stine C."/>
            <person name="Li C."/>
            <person name="Tadesse D."/>
        </authorList>
    </citation>
    <scope>NUCLEOTIDE SEQUENCE [LARGE SCALE GENOMIC DNA]</scope>
    <source>
        <strain evidence="1 2">DSM 24704</strain>
    </source>
</reference>
<dbReference type="EMBL" id="MUGS01000088">
    <property type="protein sequence ID" value="OXE96309.1"/>
    <property type="molecule type" value="Genomic_DNA"/>
</dbReference>
<evidence type="ECO:0000313" key="1">
    <source>
        <dbReference type="EMBL" id="OXE96309.1"/>
    </source>
</evidence>
<name>A0A227NGZ2_9FLAO</name>
<accession>A0A227NGZ2</accession>
<comment type="caution">
    <text evidence="1">The sequence shown here is derived from an EMBL/GenBank/DDBJ whole genome shotgun (WGS) entry which is preliminary data.</text>
</comment>
<dbReference type="RefSeq" id="WP_089481989.1">
    <property type="nucleotide sequence ID" value="NZ_MUGS01000088.1"/>
</dbReference>
<dbReference type="Proteomes" id="UP000214684">
    <property type="component" value="Unassembled WGS sequence"/>
</dbReference>
<protein>
    <submittedName>
        <fullName evidence="1">Uncharacterized protein</fullName>
    </submittedName>
</protein>